<feature type="transmembrane region" description="Helical" evidence="7">
    <location>
        <begin position="274"/>
        <end position="294"/>
    </location>
</feature>
<dbReference type="Gene3D" id="1.20.1110.10">
    <property type="entry name" value="Calcium-transporting ATPase, transmembrane domain"/>
    <property type="match status" value="1"/>
</dbReference>
<dbReference type="Gene3D" id="2.70.150.10">
    <property type="entry name" value="Calcium-transporting ATPase, cytoplasmic transduction domain A"/>
    <property type="match status" value="1"/>
</dbReference>
<feature type="domain" description="P-type ATPase A" evidence="8">
    <location>
        <begin position="161"/>
        <end position="257"/>
    </location>
</feature>
<name>A0AAJ1BAT0_9ACTO</name>
<dbReference type="InterPro" id="IPR008250">
    <property type="entry name" value="ATPase_P-typ_transduc_dom_A_sf"/>
</dbReference>
<evidence type="ECO:0000256" key="2">
    <source>
        <dbReference type="ARBA" id="ARBA00022692"/>
    </source>
</evidence>
<keyword evidence="5 7" id="KW-0472">Membrane</keyword>
<comment type="caution">
    <text evidence="9">The sequence shown here is derived from an EMBL/GenBank/DDBJ whole genome shotgun (WGS) entry which is preliminary data.</text>
</comment>
<dbReference type="SFLD" id="SFLDS00003">
    <property type="entry name" value="Haloacid_Dehalogenase"/>
    <property type="match status" value="1"/>
</dbReference>
<dbReference type="GO" id="GO:0005524">
    <property type="term" value="F:ATP binding"/>
    <property type="evidence" value="ECO:0007669"/>
    <property type="project" value="InterPro"/>
</dbReference>
<dbReference type="SUPFAM" id="SSF81665">
    <property type="entry name" value="Calcium ATPase, transmembrane domain M"/>
    <property type="match status" value="1"/>
</dbReference>
<feature type="region of interest" description="Disordered" evidence="6">
    <location>
        <begin position="1"/>
        <end position="66"/>
    </location>
</feature>
<keyword evidence="2 7" id="KW-0812">Transmembrane</keyword>
<feature type="transmembrane region" description="Helical" evidence="7">
    <location>
        <begin position="682"/>
        <end position="700"/>
    </location>
</feature>
<dbReference type="EMBL" id="JAKNHJ010000004">
    <property type="protein sequence ID" value="MCG4617374.1"/>
    <property type="molecule type" value="Genomic_DNA"/>
</dbReference>
<dbReference type="Gene3D" id="3.40.1110.10">
    <property type="entry name" value="Calcium-transporting ATPase, cytoplasmic domain N"/>
    <property type="match status" value="1"/>
</dbReference>
<evidence type="ECO:0000313" key="9">
    <source>
        <dbReference type="EMBL" id="MCG4617374.1"/>
    </source>
</evidence>
<feature type="transmembrane region" description="Helical" evidence="7">
    <location>
        <begin position="824"/>
        <end position="847"/>
    </location>
</feature>
<dbReference type="InterPro" id="IPR001757">
    <property type="entry name" value="P_typ_ATPase"/>
</dbReference>
<comment type="subcellular location">
    <subcellularLocation>
        <location evidence="1">Cell membrane</location>
        <topology evidence="1">Multi-pass membrane protein</topology>
    </subcellularLocation>
</comment>
<keyword evidence="4 7" id="KW-1133">Transmembrane helix</keyword>
<dbReference type="PANTHER" id="PTHR42861">
    <property type="entry name" value="CALCIUM-TRANSPORTING ATPASE"/>
    <property type="match status" value="1"/>
</dbReference>
<dbReference type="NCBIfam" id="TIGR01494">
    <property type="entry name" value="ATPase_P-type"/>
    <property type="match status" value="2"/>
</dbReference>
<evidence type="ECO:0000256" key="3">
    <source>
        <dbReference type="ARBA" id="ARBA00022967"/>
    </source>
</evidence>
<feature type="transmembrane region" description="Helical" evidence="7">
    <location>
        <begin position="764"/>
        <end position="783"/>
    </location>
</feature>
<keyword evidence="3" id="KW-1278">Translocase</keyword>
<evidence type="ECO:0000256" key="6">
    <source>
        <dbReference type="SAM" id="MobiDB-lite"/>
    </source>
</evidence>
<dbReference type="InterPro" id="IPR044492">
    <property type="entry name" value="P_typ_ATPase_HD_dom"/>
</dbReference>
<dbReference type="SUPFAM" id="SSF81660">
    <property type="entry name" value="Metal cation-transporting ATPase, ATP-binding domain N"/>
    <property type="match status" value="1"/>
</dbReference>
<dbReference type="PROSITE" id="PS00154">
    <property type="entry name" value="ATPASE_E1_E2"/>
    <property type="match status" value="1"/>
</dbReference>
<dbReference type="AlphaFoldDB" id="A0AAJ1BAT0"/>
<dbReference type="SUPFAM" id="SSF56784">
    <property type="entry name" value="HAD-like"/>
    <property type="match status" value="1"/>
</dbReference>
<dbReference type="Pfam" id="PF00122">
    <property type="entry name" value="E1-E2_ATPase"/>
    <property type="match status" value="1"/>
</dbReference>
<dbReference type="PRINTS" id="PR00119">
    <property type="entry name" value="CATATPASE"/>
</dbReference>
<dbReference type="InterPro" id="IPR059000">
    <property type="entry name" value="ATPase_P-type_domA"/>
</dbReference>
<feature type="transmembrane region" description="Helical" evidence="7">
    <location>
        <begin position="795"/>
        <end position="812"/>
    </location>
</feature>
<proteinExistence type="predicted"/>
<protein>
    <submittedName>
        <fullName evidence="9">HAD-IC family P-type ATPase</fullName>
    </submittedName>
</protein>
<dbReference type="InterPro" id="IPR023299">
    <property type="entry name" value="ATPase_P-typ_cyto_dom_N"/>
</dbReference>
<gene>
    <name evidence="9" type="ORF">L0M99_02520</name>
</gene>
<dbReference type="InterPro" id="IPR036412">
    <property type="entry name" value="HAD-like_sf"/>
</dbReference>
<organism evidence="9 10">
    <name type="scientific">Varibaculum cambriense</name>
    <dbReference type="NCBI Taxonomy" id="184870"/>
    <lineage>
        <taxon>Bacteria</taxon>
        <taxon>Bacillati</taxon>
        <taxon>Actinomycetota</taxon>
        <taxon>Actinomycetes</taxon>
        <taxon>Actinomycetales</taxon>
        <taxon>Actinomycetaceae</taxon>
        <taxon>Varibaculum</taxon>
    </lineage>
</organism>
<dbReference type="Gene3D" id="3.40.50.1000">
    <property type="entry name" value="HAD superfamily/HAD-like"/>
    <property type="match status" value="1"/>
</dbReference>
<accession>A0AAJ1BAT0</accession>
<feature type="transmembrane region" description="Helical" evidence="7">
    <location>
        <begin position="314"/>
        <end position="340"/>
    </location>
</feature>
<dbReference type="GO" id="GO:0016887">
    <property type="term" value="F:ATP hydrolysis activity"/>
    <property type="evidence" value="ECO:0007669"/>
    <property type="project" value="InterPro"/>
</dbReference>
<evidence type="ECO:0000256" key="1">
    <source>
        <dbReference type="ARBA" id="ARBA00004651"/>
    </source>
</evidence>
<dbReference type="InterPro" id="IPR023298">
    <property type="entry name" value="ATPase_P-typ_TM_dom_sf"/>
</dbReference>
<feature type="transmembrane region" description="Helical" evidence="7">
    <location>
        <begin position="706"/>
        <end position="725"/>
    </location>
</feature>
<evidence type="ECO:0000256" key="4">
    <source>
        <dbReference type="ARBA" id="ARBA00022989"/>
    </source>
</evidence>
<dbReference type="GO" id="GO:0005886">
    <property type="term" value="C:plasma membrane"/>
    <property type="evidence" value="ECO:0007669"/>
    <property type="project" value="UniProtKB-SubCell"/>
</dbReference>
<evidence type="ECO:0000256" key="7">
    <source>
        <dbReference type="SAM" id="Phobius"/>
    </source>
</evidence>
<dbReference type="SFLD" id="SFLDG00002">
    <property type="entry name" value="C1.7:_P-type_atpase_like"/>
    <property type="match status" value="1"/>
</dbReference>
<evidence type="ECO:0000259" key="8">
    <source>
        <dbReference type="Pfam" id="PF00122"/>
    </source>
</evidence>
<dbReference type="SUPFAM" id="SSF81653">
    <property type="entry name" value="Calcium ATPase, transduction domain A"/>
    <property type="match status" value="1"/>
</dbReference>
<sequence>MSVPDKPAVPADEDGVTASSKITAAKNAVTKGDPRASSSQTIPESADTDPLNASDRSRAGSQDLNDVQGLRGLSQKEVATLTKQGLSNQFTPRATRTVRQILRANVFTLFNAILGVCIVVTLIFGHWADAVFGIVMVVNALTGIVSELRAKRVLEKISILQENPIQVIREGKRQAISPRQIVQGDLLLLRRGDQVPADGEVVSTGGFYLDESNLTGESVPRPRAVGEKVYSGAAVVAGDGYVQVSAVGSRSWANAMAIQVKKFKMAHSELEEGINKILTVITYCLPLVIVLLAVAQLRNLGGLSEVTWDNIGPVVVAVVAGIVGMIPQGLVLLTSVNFAAASLKLARQGVLIQELPAVEVLARVDTLCLDKTGTLTTGEIAARGFVLPGQDELVPAGKLDLTAQAALAVLTKDRENDTSAAIYDRLDSDLEQLTPNIDNPQLVPFDSARKWSAVVSAGDTWVLGAPEIVLGADLPTQEQTATWAQQGARVLALARSENEQISPQNPALPANLQLSALIVLTERLRADAAQTLDFFRQEGVKVLIISGDNPQTVAALAGRVGIETTGFDARKLPEDEEGIARILKKHQVFGRVTPEQKRALVHVLQASGKCVAMTGDGVNDALALKDADLGIAMGNAAQATKSAAKAVLLDSKFSALPQVLGEGRRVLGNMERVSTLFLSKTTYAALLALIVGALGIRYPYLPRHLTLISSSTIGIPAFFLALAPSNRRYRPGFLRRVGQLALPAGLLCGSTSIGAYLWLDRTEVATSAATIVLAIGALGLLAILSQPLSSWRGGLLTAMIALVLAAITVPVVRDFFALQVLSFTQWLVVGFCSIISLAGLALIGTFWERRHWPDHGSGLRLKHVRLRK</sequence>
<dbReference type="InterPro" id="IPR023214">
    <property type="entry name" value="HAD_sf"/>
</dbReference>
<evidence type="ECO:0000313" key="10">
    <source>
        <dbReference type="Proteomes" id="UP001200537"/>
    </source>
</evidence>
<feature type="transmembrane region" description="Helical" evidence="7">
    <location>
        <begin position="106"/>
        <end position="124"/>
    </location>
</feature>
<feature type="transmembrane region" description="Helical" evidence="7">
    <location>
        <begin position="130"/>
        <end position="148"/>
    </location>
</feature>
<dbReference type="RefSeq" id="WP_238127624.1">
    <property type="nucleotide sequence ID" value="NZ_JAKNHJ010000004.1"/>
</dbReference>
<dbReference type="Pfam" id="PF00702">
    <property type="entry name" value="Hydrolase"/>
    <property type="match status" value="1"/>
</dbReference>
<dbReference type="SFLD" id="SFLDF00027">
    <property type="entry name" value="p-type_atpase"/>
    <property type="match status" value="1"/>
</dbReference>
<reference evidence="9" key="1">
    <citation type="submission" date="2022-01" db="EMBL/GenBank/DDBJ databases">
        <title>Collection of gut derived symbiotic bacterial strains cultured from healthy donors.</title>
        <authorList>
            <person name="Lin H."/>
            <person name="Kohout C."/>
            <person name="Waligurski E."/>
            <person name="Pamer E.G."/>
        </authorList>
    </citation>
    <scope>NUCLEOTIDE SEQUENCE</scope>
    <source>
        <strain evidence="9">DFI.7.46</strain>
    </source>
</reference>
<feature type="transmembrane region" description="Helical" evidence="7">
    <location>
        <begin position="737"/>
        <end position="758"/>
    </location>
</feature>
<dbReference type="InterPro" id="IPR018303">
    <property type="entry name" value="ATPase_P-typ_P_site"/>
</dbReference>
<dbReference type="PRINTS" id="PR00120">
    <property type="entry name" value="HATPASE"/>
</dbReference>
<evidence type="ECO:0000256" key="5">
    <source>
        <dbReference type="ARBA" id="ARBA00023136"/>
    </source>
</evidence>
<dbReference type="Proteomes" id="UP001200537">
    <property type="component" value="Unassembled WGS sequence"/>
</dbReference>